<evidence type="ECO:0000256" key="2">
    <source>
        <dbReference type="SAM" id="MobiDB-lite"/>
    </source>
</evidence>
<dbReference type="GeneID" id="93229673"/>
<sequence length="227" mass="26557">MSLKGKIPPEVKIQAVEDYLAIRKGSTQIREELGIRLSTFQAWLRKYQTEGPAGLHPKKHVTSYPSSLKLAAVEDYMGGGGSLDAMCRKYGISSHAVLQQWITLYNQGHREFKTRRAREETDMAEKEKLSQEQKLQAVLYCLEHQLDYRRTSEQYKITYQQIYSWVKKYQEQGEAGLLDRRGRRRPPSEYSEEEKAAAKLRQLEAENRRLQMENDFLKKLNELEGRR</sequence>
<dbReference type="Pfam" id="PF13518">
    <property type="entry name" value="HTH_28"/>
    <property type="match status" value="2"/>
</dbReference>
<evidence type="ECO:0000313" key="4">
    <source>
        <dbReference type="EMBL" id="PVY44858.1"/>
    </source>
</evidence>
<evidence type="ECO:0000256" key="1">
    <source>
        <dbReference type="ARBA" id="ARBA00038232"/>
    </source>
</evidence>
<dbReference type="PANTHER" id="PTHR33795">
    <property type="entry name" value="INSERTION ELEMENT IS150 PROTEIN INSJ"/>
    <property type="match status" value="1"/>
</dbReference>
<comment type="similarity">
    <text evidence="1">Belongs to the IS150/IS1296 orfA family.</text>
</comment>
<gene>
    <name evidence="4" type="ORF">C7373_1332</name>
</gene>
<dbReference type="InterPro" id="IPR036388">
    <property type="entry name" value="WH-like_DNA-bd_sf"/>
</dbReference>
<evidence type="ECO:0000313" key="5">
    <source>
        <dbReference type="Proteomes" id="UP000245778"/>
    </source>
</evidence>
<reference evidence="4 5" key="1">
    <citation type="submission" date="2018-04" db="EMBL/GenBank/DDBJ databases">
        <title>Genomic Encyclopedia of Type Strains, Phase IV (KMG-IV): sequencing the most valuable type-strain genomes for metagenomic binning, comparative biology and taxonomic classification.</title>
        <authorList>
            <person name="Goeker M."/>
        </authorList>
    </citation>
    <scope>NUCLEOTIDE SEQUENCE [LARGE SCALE GENOMIC DNA]</scope>
    <source>
        <strain evidence="4 5">DSM 26588</strain>
    </source>
</reference>
<organism evidence="4 5">
    <name type="scientific">Intestinimonas butyriciproducens</name>
    <dbReference type="NCBI Taxonomy" id="1297617"/>
    <lineage>
        <taxon>Bacteria</taxon>
        <taxon>Bacillati</taxon>
        <taxon>Bacillota</taxon>
        <taxon>Clostridia</taxon>
        <taxon>Eubacteriales</taxon>
        <taxon>Intestinimonas</taxon>
    </lineage>
</organism>
<dbReference type="PANTHER" id="PTHR33795:SF1">
    <property type="entry name" value="INSERTION ELEMENT IS150 PROTEIN INSJ"/>
    <property type="match status" value="1"/>
</dbReference>
<name>A0A2U1B885_9FIRM</name>
<dbReference type="RefSeq" id="WP_116722673.1">
    <property type="nucleotide sequence ID" value="NZ_CP011524.1"/>
</dbReference>
<comment type="caution">
    <text evidence="4">The sequence shown here is derived from an EMBL/GenBank/DDBJ whole genome shotgun (WGS) entry which is preliminary data.</text>
</comment>
<dbReference type="Proteomes" id="UP000245778">
    <property type="component" value="Unassembled WGS sequence"/>
</dbReference>
<dbReference type="InterPro" id="IPR009057">
    <property type="entry name" value="Homeodomain-like_sf"/>
</dbReference>
<dbReference type="EMBL" id="QEKK01000033">
    <property type="protein sequence ID" value="PVY44858.1"/>
    <property type="molecule type" value="Genomic_DNA"/>
</dbReference>
<dbReference type="InterPro" id="IPR010921">
    <property type="entry name" value="Trp_repressor/repl_initiator"/>
</dbReference>
<dbReference type="OrthoDB" id="9797531at2"/>
<dbReference type="SUPFAM" id="SSF46689">
    <property type="entry name" value="Homeodomain-like"/>
    <property type="match status" value="2"/>
</dbReference>
<feature type="region of interest" description="Disordered" evidence="2">
    <location>
        <begin position="177"/>
        <end position="197"/>
    </location>
</feature>
<dbReference type="SUPFAM" id="SSF48295">
    <property type="entry name" value="TrpR-like"/>
    <property type="match status" value="1"/>
</dbReference>
<accession>A0A2U1B885</accession>
<dbReference type="InterPro" id="IPR052057">
    <property type="entry name" value="IS150/IS1296_orfA-like"/>
</dbReference>
<feature type="domain" description="Insertion element IS150 protein InsJ-like helix-turn-helix" evidence="3">
    <location>
        <begin position="133"/>
        <end position="185"/>
    </location>
</feature>
<evidence type="ECO:0000259" key="3">
    <source>
        <dbReference type="Pfam" id="PF13518"/>
    </source>
</evidence>
<dbReference type="GO" id="GO:0043565">
    <property type="term" value="F:sequence-specific DNA binding"/>
    <property type="evidence" value="ECO:0007669"/>
    <property type="project" value="InterPro"/>
</dbReference>
<proteinExistence type="inferred from homology"/>
<protein>
    <submittedName>
        <fullName evidence="4">Transposase-like protein</fullName>
    </submittedName>
</protein>
<feature type="domain" description="Insertion element IS150 protein InsJ-like helix-turn-helix" evidence="3">
    <location>
        <begin position="12"/>
        <end position="59"/>
    </location>
</feature>
<dbReference type="AlphaFoldDB" id="A0A2U1B885"/>
<dbReference type="Gene3D" id="1.10.10.10">
    <property type="entry name" value="Winged helix-like DNA-binding domain superfamily/Winged helix DNA-binding domain"/>
    <property type="match status" value="2"/>
</dbReference>
<dbReference type="InterPro" id="IPR055247">
    <property type="entry name" value="InsJ-like_HTH"/>
</dbReference>